<name>A0ABZ0PCJ0_9PROT</name>
<keyword evidence="5 7" id="KW-1133">Transmembrane helix</keyword>
<dbReference type="InterPro" id="IPR004681">
    <property type="entry name" value="TRAP_DctM"/>
</dbReference>
<accession>A0ABZ0PCJ0</accession>
<keyword evidence="6 7" id="KW-0472">Membrane</keyword>
<keyword evidence="4 7" id="KW-0812">Transmembrane</keyword>
<protein>
    <recommendedName>
        <fullName evidence="7">TRAP transporter large permease protein</fullName>
    </recommendedName>
</protein>
<evidence type="ECO:0000256" key="5">
    <source>
        <dbReference type="ARBA" id="ARBA00022989"/>
    </source>
</evidence>
<evidence type="ECO:0000256" key="7">
    <source>
        <dbReference type="RuleBase" id="RU369079"/>
    </source>
</evidence>
<dbReference type="NCBIfam" id="TIGR00786">
    <property type="entry name" value="dctM"/>
    <property type="match status" value="1"/>
</dbReference>
<comment type="subcellular location">
    <subcellularLocation>
        <location evidence="1 7">Cell inner membrane</location>
        <topology evidence="1 7">Multi-pass membrane protein</topology>
    </subcellularLocation>
</comment>
<evidence type="ECO:0000256" key="6">
    <source>
        <dbReference type="ARBA" id="ARBA00023136"/>
    </source>
</evidence>
<comment type="similarity">
    <text evidence="7">Belongs to the TRAP transporter large permease family.</text>
</comment>
<keyword evidence="10" id="KW-1185">Reference proteome</keyword>
<dbReference type="PIRSF" id="PIRSF006066">
    <property type="entry name" value="HI0050"/>
    <property type="match status" value="1"/>
</dbReference>
<feature type="transmembrane region" description="Helical" evidence="7">
    <location>
        <begin position="331"/>
        <end position="351"/>
    </location>
</feature>
<reference evidence="9 10" key="1">
    <citation type="submission" date="2023-11" db="EMBL/GenBank/DDBJ databases">
        <title>Arctic aerobic anoxygenic photoheterotroph Sediminicoccus rosea KRV36 adapts its photosynthesis to long days of polar summer.</title>
        <authorList>
            <person name="Tomasch J."/>
            <person name="Kopejtka K."/>
            <person name="Bily T."/>
            <person name="Gardiner A.T."/>
            <person name="Gardian Z."/>
            <person name="Shivaramu S."/>
            <person name="Koblizek M."/>
            <person name="Engelhardt F."/>
            <person name="Kaftan D."/>
        </authorList>
    </citation>
    <scope>NUCLEOTIDE SEQUENCE [LARGE SCALE GENOMIC DNA]</scope>
    <source>
        <strain evidence="9 10">R-30</strain>
    </source>
</reference>
<feature type="transmembrane region" description="Helical" evidence="7">
    <location>
        <begin position="274"/>
        <end position="293"/>
    </location>
</feature>
<dbReference type="Pfam" id="PF06808">
    <property type="entry name" value="DctM"/>
    <property type="match status" value="1"/>
</dbReference>
<feature type="transmembrane region" description="Helical" evidence="7">
    <location>
        <begin position="43"/>
        <end position="64"/>
    </location>
</feature>
<dbReference type="Proteomes" id="UP001305521">
    <property type="component" value="Chromosome"/>
</dbReference>
<dbReference type="InterPro" id="IPR010656">
    <property type="entry name" value="DctM"/>
</dbReference>
<feature type="transmembrane region" description="Helical" evidence="7">
    <location>
        <begin position="391"/>
        <end position="420"/>
    </location>
</feature>
<comment type="subunit">
    <text evidence="7">The complex comprises the extracytoplasmic solute receptor protein and the two transmembrane proteins.</text>
</comment>
<dbReference type="RefSeq" id="WP_318647390.1">
    <property type="nucleotide sequence ID" value="NZ_CP137852.1"/>
</dbReference>
<proteinExistence type="inferred from homology"/>
<feature type="transmembrane region" description="Helical" evidence="7">
    <location>
        <begin position="133"/>
        <end position="157"/>
    </location>
</feature>
<evidence type="ECO:0000313" key="10">
    <source>
        <dbReference type="Proteomes" id="UP001305521"/>
    </source>
</evidence>
<comment type="function">
    <text evidence="7">Part of the tripartite ATP-independent periplasmic (TRAP) transport system.</text>
</comment>
<evidence type="ECO:0000256" key="4">
    <source>
        <dbReference type="ARBA" id="ARBA00022692"/>
    </source>
</evidence>
<evidence type="ECO:0000256" key="3">
    <source>
        <dbReference type="ARBA" id="ARBA00022519"/>
    </source>
</evidence>
<evidence type="ECO:0000256" key="1">
    <source>
        <dbReference type="ARBA" id="ARBA00004429"/>
    </source>
</evidence>
<sequence>MITGIAFAVLLFIGAPIGIVLGLSAAAYIFASNNQVLLGSYPIQMFGGVENYGLLAIPLFLILGEIMNGAGITTRLIGLARAFVGTVRGGLAYINVLANALMASILGSAAAQIAIMSRVIVPEMDREGYDRRFSVATTASAGLLAPIIPPSMMFVVYAVLARVATGDMFLAGIIPGLMMTAGFFLVIFCVGLVSPFPAPRPLGWGDRLRLLRDGALTLLIPVVIIGSITTGVATATESAAVACVAAYLIGRFVTREFHDRDLPRMLLAAGRNAAVVLFMVATAAVFGWVLTFGKVPQDIAAWIQTIATGPVSFMLLVNFILLVIGTVIDGIPGLIMVVPILLPIATDIYGIDPVHFGVVVSINLVLGLVSPPVGIALFIAAAVTKMKPGQIFLWTIPYCVTTAVVLVLLSIFPALTLYLVR</sequence>
<feature type="transmembrane region" description="Helical" evidence="7">
    <location>
        <begin position="100"/>
        <end position="121"/>
    </location>
</feature>
<feature type="domain" description="TRAP C4-dicarboxylate transport system permease DctM subunit" evidence="8">
    <location>
        <begin position="6"/>
        <end position="415"/>
    </location>
</feature>
<evidence type="ECO:0000256" key="2">
    <source>
        <dbReference type="ARBA" id="ARBA00022475"/>
    </source>
</evidence>
<dbReference type="PANTHER" id="PTHR33362:SF2">
    <property type="entry name" value="TRAP TRANSPORTER LARGE PERMEASE PROTEIN"/>
    <property type="match status" value="1"/>
</dbReference>
<evidence type="ECO:0000313" key="9">
    <source>
        <dbReference type="EMBL" id="WPB83414.1"/>
    </source>
</evidence>
<keyword evidence="7" id="KW-0813">Transport</keyword>
<keyword evidence="3 7" id="KW-0997">Cell inner membrane</keyword>
<organism evidence="9 10">
    <name type="scientific">Sediminicoccus rosea</name>
    <dbReference type="NCBI Taxonomy" id="1225128"/>
    <lineage>
        <taxon>Bacteria</taxon>
        <taxon>Pseudomonadati</taxon>
        <taxon>Pseudomonadota</taxon>
        <taxon>Alphaproteobacteria</taxon>
        <taxon>Acetobacterales</taxon>
        <taxon>Roseomonadaceae</taxon>
        <taxon>Sediminicoccus</taxon>
    </lineage>
</organism>
<feature type="transmembrane region" description="Helical" evidence="7">
    <location>
        <begin position="357"/>
        <end position="379"/>
    </location>
</feature>
<feature type="transmembrane region" description="Helical" evidence="7">
    <location>
        <begin position="169"/>
        <end position="193"/>
    </location>
</feature>
<keyword evidence="2" id="KW-1003">Cell membrane</keyword>
<feature type="transmembrane region" description="Helical" evidence="7">
    <location>
        <begin position="299"/>
        <end position="324"/>
    </location>
</feature>
<feature type="transmembrane region" description="Helical" evidence="7">
    <location>
        <begin position="7"/>
        <end position="31"/>
    </location>
</feature>
<dbReference type="EMBL" id="CP137852">
    <property type="protein sequence ID" value="WPB83414.1"/>
    <property type="molecule type" value="Genomic_DNA"/>
</dbReference>
<evidence type="ECO:0000259" key="8">
    <source>
        <dbReference type="Pfam" id="PF06808"/>
    </source>
</evidence>
<gene>
    <name evidence="9" type="ORF">R9Z33_15030</name>
</gene>
<feature type="transmembrane region" description="Helical" evidence="7">
    <location>
        <begin position="214"/>
        <end position="232"/>
    </location>
</feature>
<dbReference type="PANTHER" id="PTHR33362">
    <property type="entry name" value="SIALIC ACID TRAP TRANSPORTER PERMEASE PROTEIN SIAT-RELATED"/>
    <property type="match status" value="1"/>
</dbReference>